<comment type="caution">
    <text evidence="1">The sequence shown here is derived from an EMBL/GenBank/DDBJ whole genome shotgun (WGS) entry which is preliminary data.</text>
</comment>
<sequence>MLYVYTGKLVYTPYAVDTIITFIVPEGTNEYHTCLVYWQWGVNGSGAKNVNIKFTGQFQKNATANNVEIRAYDVDYYWFKWDLVKNEVQMMDKTNAKCGPPFPLKMVFPNPIAFE</sequence>
<evidence type="ECO:0000313" key="2">
    <source>
        <dbReference type="Proteomes" id="UP001447188"/>
    </source>
</evidence>
<gene>
    <name evidence="1" type="ORF">Q9L58_005620</name>
</gene>
<proteinExistence type="predicted"/>
<organism evidence="1 2">
    <name type="scientific">Discina gigas</name>
    <dbReference type="NCBI Taxonomy" id="1032678"/>
    <lineage>
        <taxon>Eukaryota</taxon>
        <taxon>Fungi</taxon>
        <taxon>Dikarya</taxon>
        <taxon>Ascomycota</taxon>
        <taxon>Pezizomycotina</taxon>
        <taxon>Pezizomycetes</taxon>
        <taxon>Pezizales</taxon>
        <taxon>Discinaceae</taxon>
        <taxon>Discina</taxon>
    </lineage>
</organism>
<protein>
    <submittedName>
        <fullName evidence="1">Uncharacterized protein</fullName>
    </submittedName>
</protein>
<evidence type="ECO:0000313" key="1">
    <source>
        <dbReference type="EMBL" id="KAL0635412.1"/>
    </source>
</evidence>
<dbReference type="Proteomes" id="UP001447188">
    <property type="component" value="Unassembled WGS sequence"/>
</dbReference>
<reference evidence="1 2" key="1">
    <citation type="submission" date="2024-02" db="EMBL/GenBank/DDBJ databases">
        <title>Discinaceae phylogenomics.</title>
        <authorList>
            <person name="Dirks A.C."/>
            <person name="James T.Y."/>
        </authorList>
    </citation>
    <scope>NUCLEOTIDE SEQUENCE [LARGE SCALE GENOMIC DNA]</scope>
    <source>
        <strain evidence="1 2">ACD0624</strain>
    </source>
</reference>
<keyword evidence="2" id="KW-1185">Reference proteome</keyword>
<name>A0ABR3GI17_9PEZI</name>
<accession>A0ABR3GI17</accession>
<dbReference type="EMBL" id="JBBBZM010000070">
    <property type="protein sequence ID" value="KAL0635412.1"/>
    <property type="molecule type" value="Genomic_DNA"/>
</dbReference>